<dbReference type="Gene3D" id="3.10.180.10">
    <property type="entry name" value="2,3-Dihydroxybiphenyl 1,2-Dioxygenase, domain 1"/>
    <property type="match status" value="1"/>
</dbReference>
<organism evidence="1 2">
    <name type="scientific">Staphylococcus gallinarum</name>
    <dbReference type="NCBI Taxonomy" id="1293"/>
    <lineage>
        <taxon>Bacteria</taxon>
        <taxon>Bacillati</taxon>
        <taxon>Bacillota</taxon>
        <taxon>Bacilli</taxon>
        <taxon>Bacillales</taxon>
        <taxon>Staphylococcaceae</taxon>
        <taxon>Staphylococcus</taxon>
    </lineage>
</organism>
<dbReference type="AlphaFoldDB" id="A0A380FMQ8"/>
<dbReference type="GO" id="GO:0016491">
    <property type="term" value="F:oxidoreductase activity"/>
    <property type="evidence" value="ECO:0007669"/>
    <property type="project" value="UniProtKB-KW"/>
</dbReference>
<accession>A0A380FMQ8</accession>
<gene>
    <name evidence="1" type="primary">mhqO_2</name>
    <name evidence="1" type="ORF">NCTC12195_04426</name>
</gene>
<dbReference type="EMBL" id="UHDK01000001">
    <property type="protein sequence ID" value="SUM34899.1"/>
    <property type="molecule type" value="Genomic_DNA"/>
</dbReference>
<dbReference type="InterPro" id="IPR052537">
    <property type="entry name" value="Extradiol_RC_dioxygenase"/>
</dbReference>
<evidence type="ECO:0000313" key="1">
    <source>
        <dbReference type="EMBL" id="SUM34899.1"/>
    </source>
</evidence>
<dbReference type="PANTHER" id="PTHR36110:SF2">
    <property type="entry name" value="RING-CLEAVING DIOXYGENASE MHQE-RELATED"/>
    <property type="match status" value="1"/>
</dbReference>
<reference evidence="1 2" key="1">
    <citation type="submission" date="2018-06" db="EMBL/GenBank/DDBJ databases">
        <authorList>
            <consortium name="Pathogen Informatics"/>
            <person name="Doyle S."/>
        </authorList>
    </citation>
    <scope>NUCLEOTIDE SEQUENCE [LARGE SCALE GENOMIC DNA]</scope>
    <source>
        <strain evidence="1 2">NCTC12195</strain>
    </source>
</reference>
<sequence length="68" mass="8033">MFTEVKDRNYFKAIYMRERGGIIFEFATVGPGFTIDEPFDKLGEQLMFPSQYEDRKEALLQQLPPIRI</sequence>
<name>A0A380FMQ8_STAGA</name>
<dbReference type="PANTHER" id="PTHR36110">
    <property type="entry name" value="RING-CLEAVING DIOXYGENASE MHQE-RELATED"/>
    <property type="match status" value="1"/>
</dbReference>
<protein>
    <submittedName>
        <fullName evidence="1">Glyoxalase bleomycin resistance protein</fullName>
        <ecNumber evidence="1">1.13.11.-</ecNumber>
    </submittedName>
</protein>
<dbReference type="Proteomes" id="UP000255277">
    <property type="component" value="Unassembled WGS sequence"/>
</dbReference>
<dbReference type="InterPro" id="IPR029068">
    <property type="entry name" value="Glyas_Bleomycin-R_OHBP_Dase"/>
</dbReference>
<dbReference type="EC" id="1.13.11.-" evidence="1"/>
<proteinExistence type="predicted"/>
<dbReference type="SUPFAM" id="SSF54593">
    <property type="entry name" value="Glyoxalase/Bleomycin resistance protein/Dihydroxybiphenyl dioxygenase"/>
    <property type="match status" value="1"/>
</dbReference>
<evidence type="ECO:0000313" key="2">
    <source>
        <dbReference type="Proteomes" id="UP000255277"/>
    </source>
</evidence>
<keyword evidence="1" id="KW-0560">Oxidoreductase</keyword>